<sequence length="276" mass="28778">MNVTIEGRRLGYDDFGGRGVPVVLVHGFPLDRSVWAAQSAALSAAGVRVVAVDLRGCGESEPSDGPALMEALAGDLAGVLDALAIDRAAVAGHSIGGYVALAFFRMYAERVAGLALVASHTAADAARNPNADPAQRELGAGRDAVAARLAVEGTMAAAVESYLPRYLAPHCYAHHPALVERLRALMERQNPRGCAQLVRGMKERVASDDLLEDVHVPALIVAGAEDTYLSVASQQAISRGIAGSELVVLDGVGHLPMWEAPGATSAALTRWCAQLT</sequence>
<accession>A0AAN2CAT5</accession>
<evidence type="ECO:0000313" key="3">
    <source>
        <dbReference type="Proteomes" id="UP001317532"/>
    </source>
</evidence>
<feature type="domain" description="AB hydrolase-1" evidence="1">
    <location>
        <begin position="21"/>
        <end position="261"/>
    </location>
</feature>
<dbReference type="InterPro" id="IPR029058">
    <property type="entry name" value="AB_hydrolase_fold"/>
</dbReference>
<gene>
    <name evidence="2" type="ORF">WPS_25640</name>
</gene>
<dbReference type="PANTHER" id="PTHR43433">
    <property type="entry name" value="HYDROLASE, ALPHA/BETA FOLD FAMILY PROTEIN"/>
    <property type="match status" value="1"/>
</dbReference>
<keyword evidence="3" id="KW-1185">Reference proteome</keyword>
<dbReference type="Pfam" id="PF00561">
    <property type="entry name" value="Abhydrolase_1"/>
    <property type="match status" value="1"/>
</dbReference>
<evidence type="ECO:0000259" key="1">
    <source>
        <dbReference type="Pfam" id="PF00561"/>
    </source>
</evidence>
<name>A0AAN2CAT5_UNVUL</name>
<dbReference type="InterPro" id="IPR000073">
    <property type="entry name" value="AB_hydrolase_1"/>
</dbReference>
<dbReference type="PANTHER" id="PTHR43433:SF4">
    <property type="entry name" value="NON-HEME CHLOROPEROXIDASE-RELATED"/>
    <property type="match status" value="1"/>
</dbReference>
<dbReference type="Proteomes" id="UP001317532">
    <property type="component" value="Chromosome"/>
</dbReference>
<dbReference type="InterPro" id="IPR000639">
    <property type="entry name" value="Epox_hydrolase-like"/>
</dbReference>
<keyword evidence="2" id="KW-0378">Hydrolase</keyword>
<dbReference type="KEGG" id="vab:WPS_25640"/>
<reference evidence="2 3" key="1">
    <citation type="journal article" date="2022" name="ISME Commun">
        <title>Vulcanimicrobium alpinus gen. nov. sp. nov., the first cultivated representative of the candidate phylum 'Eremiobacterota', is a metabolically versatile aerobic anoxygenic phototroph.</title>
        <authorList>
            <person name="Yabe S."/>
            <person name="Muto K."/>
            <person name="Abe K."/>
            <person name="Yokota A."/>
            <person name="Staudigel H."/>
            <person name="Tebo B.M."/>
        </authorList>
    </citation>
    <scope>NUCLEOTIDE SEQUENCE [LARGE SCALE GENOMIC DNA]</scope>
    <source>
        <strain evidence="2 3">WC8-2</strain>
    </source>
</reference>
<dbReference type="Gene3D" id="3.40.50.1820">
    <property type="entry name" value="alpha/beta hydrolase"/>
    <property type="match status" value="1"/>
</dbReference>
<dbReference type="EMBL" id="AP025523">
    <property type="protein sequence ID" value="BDE07288.1"/>
    <property type="molecule type" value="Genomic_DNA"/>
</dbReference>
<evidence type="ECO:0000313" key="2">
    <source>
        <dbReference type="EMBL" id="BDE07288.1"/>
    </source>
</evidence>
<dbReference type="RefSeq" id="WP_317994891.1">
    <property type="nucleotide sequence ID" value="NZ_AP025523.1"/>
</dbReference>
<dbReference type="PRINTS" id="PR00111">
    <property type="entry name" value="ABHYDROLASE"/>
</dbReference>
<organism evidence="2 3">
    <name type="scientific">Vulcanimicrobium alpinum</name>
    <dbReference type="NCBI Taxonomy" id="3016050"/>
    <lineage>
        <taxon>Bacteria</taxon>
        <taxon>Bacillati</taxon>
        <taxon>Vulcanimicrobiota</taxon>
        <taxon>Vulcanimicrobiia</taxon>
        <taxon>Vulcanimicrobiales</taxon>
        <taxon>Vulcanimicrobiaceae</taxon>
        <taxon>Vulcanimicrobium</taxon>
    </lineage>
</organism>
<proteinExistence type="predicted"/>
<dbReference type="SUPFAM" id="SSF53474">
    <property type="entry name" value="alpha/beta-Hydrolases"/>
    <property type="match status" value="1"/>
</dbReference>
<dbReference type="PRINTS" id="PR00412">
    <property type="entry name" value="EPOXHYDRLASE"/>
</dbReference>
<dbReference type="GO" id="GO:0016787">
    <property type="term" value="F:hydrolase activity"/>
    <property type="evidence" value="ECO:0007669"/>
    <property type="project" value="UniProtKB-KW"/>
</dbReference>
<protein>
    <submittedName>
        <fullName evidence="2">Alpha/beta hydrolase</fullName>
    </submittedName>
</protein>
<dbReference type="InterPro" id="IPR050471">
    <property type="entry name" value="AB_hydrolase"/>
</dbReference>
<dbReference type="AlphaFoldDB" id="A0AAN2CAT5"/>